<comment type="caution">
    <text evidence="1">The sequence shown here is derived from an EMBL/GenBank/DDBJ whole genome shotgun (WGS) entry which is preliminary data.</text>
</comment>
<accession>A0A366EXA7</accession>
<dbReference type="AlphaFoldDB" id="A0A366EXA7"/>
<reference evidence="1 2" key="1">
    <citation type="submission" date="2018-06" db="EMBL/GenBank/DDBJ databases">
        <title>Freshwater and sediment microbial communities from various areas in North America, analyzing microbe dynamics in response to fracking.</title>
        <authorList>
            <person name="Lamendella R."/>
        </authorList>
    </citation>
    <scope>NUCLEOTIDE SEQUENCE [LARGE SCALE GENOMIC DNA]</scope>
    <source>
        <strain evidence="1 2">97B</strain>
    </source>
</reference>
<protein>
    <submittedName>
        <fullName evidence="1">Uncharacterized protein</fullName>
    </submittedName>
</protein>
<evidence type="ECO:0000313" key="2">
    <source>
        <dbReference type="Proteomes" id="UP000252118"/>
    </source>
</evidence>
<proteinExistence type="predicted"/>
<sequence>MSVPLYYRRDGPIMKGRREKSVVGVTGVSGENYQLNEKLQLSGVESQLK</sequence>
<gene>
    <name evidence="1" type="ORF">DET59_103235</name>
</gene>
<evidence type="ECO:0000313" key="1">
    <source>
        <dbReference type="EMBL" id="RBP06105.1"/>
    </source>
</evidence>
<organism evidence="1 2">
    <name type="scientific">Rossellomorea aquimaris</name>
    <dbReference type="NCBI Taxonomy" id="189382"/>
    <lineage>
        <taxon>Bacteria</taxon>
        <taxon>Bacillati</taxon>
        <taxon>Bacillota</taxon>
        <taxon>Bacilli</taxon>
        <taxon>Bacillales</taxon>
        <taxon>Bacillaceae</taxon>
        <taxon>Rossellomorea</taxon>
    </lineage>
</organism>
<dbReference type="Proteomes" id="UP000252118">
    <property type="component" value="Unassembled WGS sequence"/>
</dbReference>
<dbReference type="EMBL" id="QNRJ01000003">
    <property type="protein sequence ID" value="RBP06105.1"/>
    <property type="molecule type" value="Genomic_DNA"/>
</dbReference>
<name>A0A366EXA7_9BACI</name>